<gene>
    <name evidence="2" type="ORF">APUU_80906S</name>
</gene>
<keyword evidence="3" id="KW-1185">Reference proteome</keyword>
<dbReference type="EMBL" id="AP024450">
    <property type="protein sequence ID" value="BCS30603.1"/>
    <property type="molecule type" value="Genomic_DNA"/>
</dbReference>
<dbReference type="KEGG" id="apuu:APUU_80906S"/>
<dbReference type="GeneID" id="64980600"/>
<dbReference type="Proteomes" id="UP000654913">
    <property type="component" value="Chromosome 8"/>
</dbReference>
<accession>A0A7R7Y1B7</accession>
<organism evidence="2 3">
    <name type="scientific">Aspergillus puulaauensis</name>
    <dbReference type="NCBI Taxonomy" id="1220207"/>
    <lineage>
        <taxon>Eukaryota</taxon>
        <taxon>Fungi</taxon>
        <taxon>Dikarya</taxon>
        <taxon>Ascomycota</taxon>
        <taxon>Pezizomycotina</taxon>
        <taxon>Eurotiomycetes</taxon>
        <taxon>Eurotiomycetidae</taxon>
        <taxon>Eurotiales</taxon>
        <taxon>Aspergillaceae</taxon>
        <taxon>Aspergillus</taxon>
    </lineage>
</organism>
<dbReference type="AlphaFoldDB" id="A0A7R7Y1B7"/>
<feature type="region of interest" description="Disordered" evidence="1">
    <location>
        <begin position="1"/>
        <end position="91"/>
    </location>
</feature>
<protein>
    <submittedName>
        <fullName evidence="2">Uncharacterized protein</fullName>
    </submittedName>
</protein>
<reference evidence="2" key="2">
    <citation type="submission" date="2021-02" db="EMBL/GenBank/DDBJ databases">
        <title>Aspergillus puulaauensis MK2 genome sequence.</title>
        <authorList>
            <person name="Futagami T."/>
            <person name="Mori K."/>
            <person name="Kadooka C."/>
            <person name="Tanaka T."/>
        </authorList>
    </citation>
    <scope>NUCLEOTIDE SEQUENCE</scope>
    <source>
        <strain evidence="2">MK2</strain>
    </source>
</reference>
<evidence type="ECO:0000313" key="2">
    <source>
        <dbReference type="EMBL" id="BCS30603.1"/>
    </source>
</evidence>
<feature type="compositionally biased region" description="Basic and acidic residues" evidence="1">
    <location>
        <begin position="58"/>
        <end position="71"/>
    </location>
</feature>
<dbReference type="RefSeq" id="XP_041562789.1">
    <property type="nucleotide sequence ID" value="XM_041697239.1"/>
</dbReference>
<evidence type="ECO:0000313" key="3">
    <source>
        <dbReference type="Proteomes" id="UP000654913"/>
    </source>
</evidence>
<sequence length="120" mass="12893">MPENSGRRGPGCSLRRADSIQEKGQAGAQESGIRIPRRLRRDKVDQHRATKSQTLLEAGHDQHQKHEKAEKQSSGLGVTGLGPHSAPVLLESGAGEWRAALGAQTAQTPEMLNPAARDLC</sequence>
<evidence type="ECO:0000256" key="1">
    <source>
        <dbReference type="SAM" id="MobiDB-lite"/>
    </source>
</evidence>
<reference evidence="2" key="1">
    <citation type="submission" date="2021-01" db="EMBL/GenBank/DDBJ databases">
        <authorList>
            <consortium name="Aspergillus puulaauensis MK2 genome sequencing consortium"/>
            <person name="Kazuki M."/>
            <person name="Futagami T."/>
        </authorList>
    </citation>
    <scope>NUCLEOTIDE SEQUENCE</scope>
    <source>
        <strain evidence="2">MK2</strain>
    </source>
</reference>
<proteinExistence type="predicted"/>
<name>A0A7R7Y1B7_9EURO</name>